<dbReference type="OrthoDB" id="3010129at2759"/>
<comment type="caution">
    <text evidence="1">The sequence shown here is derived from an EMBL/GenBank/DDBJ whole genome shotgun (WGS) entry which is preliminary data.</text>
</comment>
<proteinExistence type="predicted"/>
<dbReference type="InParanoid" id="A0A409W1F2"/>
<evidence type="ECO:0000313" key="2">
    <source>
        <dbReference type="Proteomes" id="UP000283269"/>
    </source>
</evidence>
<organism evidence="1 2">
    <name type="scientific">Psilocybe cyanescens</name>
    <dbReference type="NCBI Taxonomy" id="93625"/>
    <lineage>
        <taxon>Eukaryota</taxon>
        <taxon>Fungi</taxon>
        <taxon>Dikarya</taxon>
        <taxon>Basidiomycota</taxon>
        <taxon>Agaricomycotina</taxon>
        <taxon>Agaricomycetes</taxon>
        <taxon>Agaricomycetidae</taxon>
        <taxon>Agaricales</taxon>
        <taxon>Agaricineae</taxon>
        <taxon>Strophariaceae</taxon>
        <taxon>Psilocybe</taxon>
    </lineage>
</organism>
<reference evidence="1 2" key="1">
    <citation type="journal article" date="2018" name="Evol. Lett.">
        <title>Horizontal gene cluster transfer increased hallucinogenic mushroom diversity.</title>
        <authorList>
            <person name="Reynolds H.T."/>
            <person name="Vijayakumar V."/>
            <person name="Gluck-Thaler E."/>
            <person name="Korotkin H.B."/>
            <person name="Matheny P.B."/>
            <person name="Slot J.C."/>
        </authorList>
    </citation>
    <scope>NUCLEOTIDE SEQUENCE [LARGE SCALE GENOMIC DNA]</scope>
    <source>
        <strain evidence="1 2">2631</strain>
    </source>
</reference>
<gene>
    <name evidence="1" type="ORF">CVT25_007911</name>
</gene>
<dbReference type="EMBL" id="NHYD01003823">
    <property type="protein sequence ID" value="PPQ72331.1"/>
    <property type="molecule type" value="Genomic_DNA"/>
</dbReference>
<keyword evidence="2" id="KW-1185">Reference proteome</keyword>
<dbReference type="Gene3D" id="3.20.20.80">
    <property type="entry name" value="Glycosidases"/>
    <property type="match status" value="1"/>
</dbReference>
<sequence>MRAVTVYGQIPLAQTATGTSGTKATPTLPAYDKTLLQPPVIMEPAPGNAYTLSLQNDAAAVNGLSIPHVGPGLWGFSIEMSVLNQVLGKNSSLIQVPFLNLMANLIERSGGVVVRIGGNTQEFATMVPFLEDGKTFD</sequence>
<evidence type="ECO:0000313" key="1">
    <source>
        <dbReference type="EMBL" id="PPQ72331.1"/>
    </source>
</evidence>
<accession>A0A409W1F2</accession>
<protein>
    <submittedName>
        <fullName evidence="1">Uncharacterized protein</fullName>
    </submittedName>
</protein>
<name>A0A409W1F2_PSICY</name>
<dbReference type="AlphaFoldDB" id="A0A409W1F2"/>
<dbReference type="Proteomes" id="UP000283269">
    <property type="component" value="Unassembled WGS sequence"/>
</dbReference>